<proteinExistence type="predicted"/>
<evidence type="ECO:0000313" key="6">
    <source>
        <dbReference type="Proteomes" id="UP001595846"/>
    </source>
</evidence>
<dbReference type="Pfam" id="PF04967">
    <property type="entry name" value="HTH_10"/>
    <property type="match status" value="1"/>
</dbReference>
<evidence type="ECO:0000259" key="3">
    <source>
        <dbReference type="Pfam" id="PF04967"/>
    </source>
</evidence>
<gene>
    <name evidence="5" type="ORF">ACFOUR_12960</name>
</gene>
<dbReference type="InterPro" id="IPR007050">
    <property type="entry name" value="HTH_bacterioopsin"/>
</dbReference>
<evidence type="ECO:0000313" key="5">
    <source>
        <dbReference type="EMBL" id="MFC3959268.1"/>
    </source>
</evidence>
<keyword evidence="2" id="KW-0804">Transcription</keyword>
<dbReference type="InterPro" id="IPR036388">
    <property type="entry name" value="WH-like_DNA-bd_sf"/>
</dbReference>
<dbReference type="Pfam" id="PF24278">
    <property type="entry name" value="HVO_0513_N"/>
    <property type="match status" value="1"/>
</dbReference>
<keyword evidence="6" id="KW-1185">Reference proteome</keyword>
<dbReference type="PANTHER" id="PTHR34236">
    <property type="entry name" value="DIMETHYL SULFOXIDE REDUCTASE TRANSCRIPTIONAL ACTIVATOR"/>
    <property type="match status" value="1"/>
</dbReference>
<evidence type="ECO:0000256" key="1">
    <source>
        <dbReference type="ARBA" id="ARBA00023015"/>
    </source>
</evidence>
<accession>A0ABD5NQF3</accession>
<sequence length="128" mass="14208">MAVTARANLLVRKPLVYRDSRSYGHVIGRSAALQDALDEIPDGVDVQVERIRDFPSGTEDWTSLLSDRQHEALEMALRMGYYEQPREATHADIASALECAPNTVTTHLQKAEAKLVQTALDDTRTGTQ</sequence>
<feature type="domain" description="HTH bat-type" evidence="3">
    <location>
        <begin position="65"/>
        <end position="116"/>
    </location>
</feature>
<dbReference type="PANTHER" id="PTHR34236:SF1">
    <property type="entry name" value="DIMETHYL SULFOXIDE REDUCTASE TRANSCRIPTIONAL ACTIVATOR"/>
    <property type="match status" value="1"/>
</dbReference>
<dbReference type="Gene3D" id="1.10.10.10">
    <property type="entry name" value="Winged helix-like DNA-binding domain superfamily/Winged helix DNA-binding domain"/>
    <property type="match status" value="1"/>
</dbReference>
<dbReference type="AlphaFoldDB" id="A0ABD5NQF3"/>
<feature type="domain" description="HVO-0513-like N-terminal" evidence="4">
    <location>
        <begin position="2"/>
        <end position="53"/>
    </location>
</feature>
<keyword evidence="1" id="KW-0805">Transcription regulation</keyword>
<protein>
    <submittedName>
        <fullName evidence="5">Helix-turn-helix domain-containing protein</fullName>
    </submittedName>
</protein>
<name>A0ABD5NQF3_9EURY</name>
<dbReference type="RefSeq" id="WP_256533992.1">
    <property type="nucleotide sequence ID" value="NZ_JBHSAQ010000011.1"/>
</dbReference>
<comment type="caution">
    <text evidence="5">The sequence shown here is derived from an EMBL/GenBank/DDBJ whole genome shotgun (WGS) entry which is preliminary data.</text>
</comment>
<organism evidence="5 6">
    <name type="scientific">Halovivax cerinus</name>
    <dbReference type="NCBI Taxonomy" id="1487865"/>
    <lineage>
        <taxon>Archaea</taxon>
        <taxon>Methanobacteriati</taxon>
        <taxon>Methanobacteriota</taxon>
        <taxon>Stenosarchaea group</taxon>
        <taxon>Halobacteria</taxon>
        <taxon>Halobacteriales</taxon>
        <taxon>Natrialbaceae</taxon>
        <taxon>Halovivax</taxon>
    </lineage>
</organism>
<evidence type="ECO:0000259" key="4">
    <source>
        <dbReference type="Pfam" id="PF24278"/>
    </source>
</evidence>
<dbReference type="Proteomes" id="UP001595846">
    <property type="component" value="Unassembled WGS sequence"/>
</dbReference>
<dbReference type="EMBL" id="JBHSAQ010000011">
    <property type="protein sequence ID" value="MFC3959268.1"/>
    <property type="molecule type" value="Genomic_DNA"/>
</dbReference>
<reference evidence="5 6" key="1">
    <citation type="journal article" date="2019" name="Int. J. Syst. Evol. Microbiol.">
        <title>The Global Catalogue of Microorganisms (GCM) 10K type strain sequencing project: providing services to taxonomists for standard genome sequencing and annotation.</title>
        <authorList>
            <consortium name="The Broad Institute Genomics Platform"/>
            <consortium name="The Broad Institute Genome Sequencing Center for Infectious Disease"/>
            <person name="Wu L."/>
            <person name="Ma J."/>
        </authorList>
    </citation>
    <scope>NUCLEOTIDE SEQUENCE [LARGE SCALE GENOMIC DNA]</scope>
    <source>
        <strain evidence="5 6">IBRC-M 10256</strain>
    </source>
</reference>
<dbReference type="InterPro" id="IPR056493">
    <property type="entry name" value="HVO_0513_N"/>
</dbReference>
<evidence type="ECO:0000256" key="2">
    <source>
        <dbReference type="ARBA" id="ARBA00023163"/>
    </source>
</evidence>